<proteinExistence type="predicted"/>
<evidence type="ECO:0000313" key="2">
    <source>
        <dbReference type="Proteomes" id="UP001328107"/>
    </source>
</evidence>
<sequence length="92" mass="11084">QHAYLQIRFDSIGTSRVVQFDSLLLIWLKGEEDRLHLEYPRSSCLHLEHNCLIVRVRDDHFLDLFISNWFECHIFWRIEGDFLLQVGHSEET</sequence>
<protein>
    <submittedName>
        <fullName evidence="1">Uncharacterized protein</fullName>
    </submittedName>
</protein>
<feature type="non-terminal residue" evidence="1">
    <location>
        <position position="92"/>
    </location>
</feature>
<dbReference type="AlphaFoldDB" id="A0AAN4ZC16"/>
<dbReference type="Proteomes" id="UP001328107">
    <property type="component" value="Unassembled WGS sequence"/>
</dbReference>
<reference evidence="2" key="1">
    <citation type="submission" date="2022-10" db="EMBL/GenBank/DDBJ databases">
        <title>Genome assembly of Pristionchus species.</title>
        <authorList>
            <person name="Yoshida K."/>
            <person name="Sommer R.J."/>
        </authorList>
    </citation>
    <scope>NUCLEOTIDE SEQUENCE [LARGE SCALE GENOMIC DNA]</scope>
    <source>
        <strain evidence="2">RS5460</strain>
    </source>
</reference>
<comment type="caution">
    <text evidence="1">The sequence shown here is derived from an EMBL/GenBank/DDBJ whole genome shotgun (WGS) entry which is preliminary data.</text>
</comment>
<name>A0AAN4ZC16_9BILA</name>
<organism evidence="1 2">
    <name type="scientific">Pristionchus mayeri</name>
    <dbReference type="NCBI Taxonomy" id="1317129"/>
    <lineage>
        <taxon>Eukaryota</taxon>
        <taxon>Metazoa</taxon>
        <taxon>Ecdysozoa</taxon>
        <taxon>Nematoda</taxon>
        <taxon>Chromadorea</taxon>
        <taxon>Rhabditida</taxon>
        <taxon>Rhabditina</taxon>
        <taxon>Diplogasteromorpha</taxon>
        <taxon>Diplogasteroidea</taxon>
        <taxon>Neodiplogasteridae</taxon>
        <taxon>Pristionchus</taxon>
    </lineage>
</organism>
<evidence type="ECO:0000313" key="1">
    <source>
        <dbReference type="EMBL" id="GMR36824.1"/>
    </source>
</evidence>
<dbReference type="EMBL" id="BTRK01000002">
    <property type="protein sequence ID" value="GMR36824.1"/>
    <property type="molecule type" value="Genomic_DNA"/>
</dbReference>
<keyword evidence="2" id="KW-1185">Reference proteome</keyword>
<feature type="non-terminal residue" evidence="1">
    <location>
        <position position="1"/>
    </location>
</feature>
<gene>
    <name evidence="1" type="ORF">PMAYCL1PPCAC_07019</name>
</gene>
<accession>A0AAN4ZC16</accession>